<feature type="non-terminal residue" evidence="1">
    <location>
        <position position="311"/>
    </location>
</feature>
<comment type="caution">
    <text evidence="1">The sequence shown here is derived from an EMBL/GenBank/DDBJ whole genome shotgun (WGS) entry which is preliminary data.</text>
</comment>
<accession>A0A0F9CRM6</accession>
<evidence type="ECO:0000313" key="1">
    <source>
        <dbReference type="EMBL" id="KKL51814.1"/>
    </source>
</evidence>
<protein>
    <submittedName>
        <fullName evidence="1">Uncharacterized protein</fullName>
    </submittedName>
</protein>
<gene>
    <name evidence="1" type="ORF">LCGC14_2291710</name>
</gene>
<organism evidence="1">
    <name type="scientific">marine sediment metagenome</name>
    <dbReference type="NCBI Taxonomy" id="412755"/>
    <lineage>
        <taxon>unclassified sequences</taxon>
        <taxon>metagenomes</taxon>
        <taxon>ecological metagenomes</taxon>
    </lineage>
</organism>
<dbReference type="AlphaFoldDB" id="A0A0F9CRM6"/>
<reference evidence="1" key="1">
    <citation type="journal article" date="2015" name="Nature">
        <title>Complex archaea that bridge the gap between prokaryotes and eukaryotes.</title>
        <authorList>
            <person name="Spang A."/>
            <person name="Saw J.H."/>
            <person name="Jorgensen S.L."/>
            <person name="Zaremba-Niedzwiedzka K."/>
            <person name="Martijn J."/>
            <person name="Lind A.E."/>
            <person name="van Eijk R."/>
            <person name="Schleper C."/>
            <person name="Guy L."/>
            <person name="Ettema T.J."/>
        </authorList>
    </citation>
    <scope>NUCLEOTIDE SEQUENCE</scope>
</reference>
<sequence>MARAELRPKLALDTWANIMGVNPLHFNGVFIPDDPPAVCEQPWLQFAWQTADRVGREELSRAIAQAEADMERHLKYRLVPDWEEDEWHPTVRPMRPDLVNLSSTDIRGFAQAVKANWGHLVSGGIKASAILSDGLAAAVAYSDPDGDTYKELATVTATVVAGQNPCEIRVYMPISNPMVLSAPEDKWEIRPISVSITGTTATILFRREQAVLPQLQMDTIPPADDSHLRGVDGTVDGNFLTTVDVYRVYNDPQTQVTLMWEARGIGCDACNGSGCNQCEYAAQAGCLSARGDIKQSMVGYRPATWNATTEV</sequence>
<dbReference type="EMBL" id="LAZR01032118">
    <property type="protein sequence ID" value="KKL51814.1"/>
    <property type="molecule type" value="Genomic_DNA"/>
</dbReference>
<proteinExistence type="predicted"/>
<name>A0A0F9CRM6_9ZZZZ</name>